<organism evidence="2 3">
    <name type="scientific">Gordonia phage Easley</name>
    <dbReference type="NCBI Taxonomy" id="2182395"/>
    <lineage>
        <taxon>Viruses</taxon>
        <taxon>Duplodnaviria</taxon>
        <taxon>Heunggongvirae</taxon>
        <taxon>Uroviricota</taxon>
        <taxon>Caudoviricetes</taxon>
        <taxon>Beenievirus</taxon>
        <taxon>Beenievirus easley</taxon>
    </lineage>
</organism>
<dbReference type="InterPro" id="IPR002711">
    <property type="entry name" value="HNH"/>
</dbReference>
<name>A0A2U8UMU9_9CAUD</name>
<keyword evidence="2" id="KW-0255">Endonuclease</keyword>
<feature type="domain" description="HNH" evidence="1">
    <location>
        <begin position="19"/>
        <end position="41"/>
    </location>
</feature>
<evidence type="ECO:0000313" key="2">
    <source>
        <dbReference type="EMBL" id="AWN05089.1"/>
    </source>
</evidence>
<dbReference type="InterPro" id="IPR003615">
    <property type="entry name" value="HNH_nuc"/>
</dbReference>
<sequence>MAVSKRLRYEILRRDNHTCRYCGATAPDVPLTVDHVVPVSQLHADAQSLIRAELEAL</sequence>
<protein>
    <submittedName>
        <fullName evidence="2">HNH endonuclease</fullName>
    </submittedName>
</protein>
<dbReference type="GO" id="GO:0003676">
    <property type="term" value="F:nucleic acid binding"/>
    <property type="evidence" value="ECO:0007669"/>
    <property type="project" value="InterPro"/>
</dbReference>
<reference evidence="3" key="1">
    <citation type="submission" date="2018-04" db="EMBL/GenBank/DDBJ databases">
        <authorList>
            <person name="Go L.Y."/>
            <person name="Mitchell J.A."/>
        </authorList>
    </citation>
    <scope>NUCLEOTIDE SEQUENCE [LARGE SCALE GENOMIC DNA]</scope>
</reference>
<keyword evidence="2" id="KW-0378">Hydrolase</keyword>
<dbReference type="Gene3D" id="1.10.30.50">
    <property type="match status" value="1"/>
</dbReference>
<dbReference type="KEGG" id="vg:77930547"/>
<keyword evidence="3" id="KW-1185">Reference proteome</keyword>
<dbReference type="GeneID" id="77930547"/>
<dbReference type="GO" id="GO:0004519">
    <property type="term" value="F:endonuclease activity"/>
    <property type="evidence" value="ECO:0007669"/>
    <property type="project" value="UniProtKB-KW"/>
</dbReference>
<accession>A0A2U8UMU9</accession>
<dbReference type="CDD" id="cd00085">
    <property type="entry name" value="HNHc"/>
    <property type="match status" value="1"/>
</dbReference>
<evidence type="ECO:0000313" key="3">
    <source>
        <dbReference type="Proteomes" id="UP000246494"/>
    </source>
</evidence>
<dbReference type="EMBL" id="MH155867">
    <property type="protein sequence ID" value="AWN05089.1"/>
    <property type="molecule type" value="Genomic_DNA"/>
</dbReference>
<dbReference type="Pfam" id="PF01844">
    <property type="entry name" value="HNH"/>
    <property type="match status" value="1"/>
</dbReference>
<dbReference type="RefSeq" id="YP_010654697.1">
    <property type="nucleotide sequence ID" value="NC_070814.1"/>
</dbReference>
<dbReference type="GO" id="GO:0008270">
    <property type="term" value="F:zinc ion binding"/>
    <property type="evidence" value="ECO:0007669"/>
    <property type="project" value="InterPro"/>
</dbReference>
<proteinExistence type="predicted"/>
<evidence type="ECO:0000259" key="1">
    <source>
        <dbReference type="Pfam" id="PF01844"/>
    </source>
</evidence>
<dbReference type="Proteomes" id="UP000246494">
    <property type="component" value="Segment"/>
</dbReference>
<gene>
    <name evidence="2" type="primary">65</name>
    <name evidence="2" type="ORF">SEA_EASLEY_65</name>
</gene>
<keyword evidence="2" id="KW-0540">Nuclease</keyword>